<name>A0A0C9WNP9_9AGAR</name>
<dbReference type="AlphaFoldDB" id="A0A0C9WNP9"/>
<proteinExistence type="predicted"/>
<reference evidence="1 2" key="1">
    <citation type="submission" date="2014-04" db="EMBL/GenBank/DDBJ databases">
        <authorList>
            <consortium name="DOE Joint Genome Institute"/>
            <person name="Kuo A."/>
            <person name="Kohler A."/>
            <person name="Nagy L.G."/>
            <person name="Floudas D."/>
            <person name="Copeland A."/>
            <person name="Barry K.W."/>
            <person name="Cichocki N."/>
            <person name="Veneault-Fourrey C."/>
            <person name="LaButti K."/>
            <person name="Lindquist E.A."/>
            <person name="Lipzen A."/>
            <person name="Lundell T."/>
            <person name="Morin E."/>
            <person name="Murat C."/>
            <person name="Sun H."/>
            <person name="Tunlid A."/>
            <person name="Henrissat B."/>
            <person name="Grigoriev I.V."/>
            <person name="Hibbett D.S."/>
            <person name="Martin F."/>
            <person name="Nordberg H.P."/>
            <person name="Cantor M.N."/>
            <person name="Hua S.X."/>
        </authorList>
    </citation>
    <scope>NUCLEOTIDE SEQUENCE [LARGE SCALE GENOMIC DNA]</scope>
    <source>
        <strain evidence="1 2">LaAM-08-1</strain>
    </source>
</reference>
<gene>
    <name evidence="1" type="ORF">K443DRAFT_102442</name>
</gene>
<dbReference type="HOGENOM" id="CLU_179473_0_0_1"/>
<protein>
    <submittedName>
        <fullName evidence="1">Uncharacterized protein</fullName>
    </submittedName>
</protein>
<dbReference type="OrthoDB" id="3103423at2759"/>
<evidence type="ECO:0000313" key="2">
    <source>
        <dbReference type="Proteomes" id="UP000054477"/>
    </source>
</evidence>
<dbReference type="EMBL" id="KN838649">
    <property type="protein sequence ID" value="KIJ99289.1"/>
    <property type="molecule type" value="Genomic_DNA"/>
</dbReference>
<organism evidence="1 2">
    <name type="scientific">Laccaria amethystina LaAM-08-1</name>
    <dbReference type="NCBI Taxonomy" id="1095629"/>
    <lineage>
        <taxon>Eukaryota</taxon>
        <taxon>Fungi</taxon>
        <taxon>Dikarya</taxon>
        <taxon>Basidiomycota</taxon>
        <taxon>Agaricomycotina</taxon>
        <taxon>Agaricomycetes</taxon>
        <taxon>Agaricomycetidae</taxon>
        <taxon>Agaricales</taxon>
        <taxon>Agaricineae</taxon>
        <taxon>Hydnangiaceae</taxon>
        <taxon>Laccaria</taxon>
    </lineage>
</organism>
<dbReference type="Proteomes" id="UP000054477">
    <property type="component" value="Unassembled WGS sequence"/>
</dbReference>
<keyword evidence="2" id="KW-1185">Reference proteome</keyword>
<reference evidence="2" key="2">
    <citation type="submission" date="2015-01" db="EMBL/GenBank/DDBJ databases">
        <title>Evolutionary Origins and Diversification of the Mycorrhizal Mutualists.</title>
        <authorList>
            <consortium name="DOE Joint Genome Institute"/>
            <consortium name="Mycorrhizal Genomics Consortium"/>
            <person name="Kohler A."/>
            <person name="Kuo A."/>
            <person name="Nagy L.G."/>
            <person name="Floudas D."/>
            <person name="Copeland A."/>
            <person name="Barry K.W."/>
            <person name="Cichocki N."/>
            <person name="Veneault-Fourrey C."/>
            <person name="LaButti K."/>
            <person name="Lindquist E.A."/>
            <person name="Lipzen A."/>
            <person name="Lundell T."/>
            <person name="Morin E."/>
            <person name="Murat C."/>
            <person name="Riley R."/>
            <person name="Ohm R."/>
            <person name="Sun H."/>
            <person name="Tunlid A."/>
            <person name="Henrissat B."/>
            <person name="Grigoriev I.V."/>
            <person name="Hibbett D.S."/>
            <person name="Martin F."/>
        </authorList>
    </citation>
    <scope>NUCLEOTIDE SEQUENCE [LARGE SCALE GENOMIC DNA]</scope>
    <source>
        <strain evidence="2">LaAM-08-1</strain>
    </source>
</reference>
<sequence>CSLQGQKKREPRISAFWRYFAFSGLVGRYLKGQKRREVRVPVFKRYSTFSSLLQGEKKMRGVRSRVPEIFCIFCFGR</sequence>
<feature type="non-terminal residue" evidence="1">
    <location>
        <position position="1"/>
    </location>
</feature>
<accession>A0A0C9WNP9</accession>
<evidence type="ECO:0000313" key="1">
    <source>
        <dbReference type="EMBL" id="KIJ99289.1"/>
    </source>
</evidence>